<comment type="caution">
    <text evidence="2">The sequence shown here is derived from an EMBL/GenBank/DDBJ whole genome shotgun (WGS) entry which is preliminary data.</text>
</comment>
<protein>
    <submittedName>
        <fullName evidence="2">Uncharacterized protein</fullName>
    </submittedName>
</protein>
<organism evidence="2 3">
    <name type="scientific">Vitis vinifera</name>
    <name type="common">Grape</name>
    <dbReference type="NCBI Taxonomy" id="29760"/>
    <lineage>
        <taxon>Eukaryota</taxon>
        <taxon>Viridiplantae</taxon>
        <taxon>Streptophyta</taxon>
        <taxon>Embryophyta</taxon>
        <taxon>Tracheophyta</taxon>
        <taxon>Spermatophyta</taxon>
        <taxon>Magnoliopsida</taxon>
        <taxon>eudicotyledons</taxon>
        <taxon>Gunneridae</taxon>
        <taxon>Pentapetalae</taxon>
        <taxon>rosids</taxon>
        <taxon>Vitales</taxon>
        <taxon>Vitaceae</taxon>
        <taxon>Viteae</taxon>
        <taxon>Vitis</taxon>
    </lineage>
</organism>
<reference evidence="2 3" key="1">
    <citation type="journal article" date="2018" name="PLoS Genet.">
        <title>Population sequencing reveals clonal diversity and ancestral inbreeding in the grapevine cultivar Chardonnay.</title>
        <authorList>
            <person name="Roach M.J."/>
            <person name="Johnson D.L."/>
            <person name="Bohlmann J."/>
            <person name="van Vuuren H.J."/>
            <person name="Jones S.J."/>
            <person name="Pretorius I.S."/>
            <person name="Schmidt S.A."/>
            <person name="Borneman A.R."/>
        </authorList>
    </citation>
    <scope>NUCLEOTIDE SEQUENCE [LARGE SCALE GENOMIC DNA]</scope>
    <source>
        <strain evidence="3">cv. Chardonnay</strain>
        <strain evidence="2">I10V1</strain>
        <tissue evidence="2">Leaf</tissue>
    </source>
</reference>
<dbReference type="EMBL" id="QGNW01001249">
    <property type="protein sequence ID" value="RVW48578.1"/>
    <property type="molecule type" value="Genomic_DNA"/>
</dbReference>
<evidence type="ECO:0000313" key="2">
    <source>
        <dbReference type="EMBL" id="RVX12893.1"/>
    </source>
</evidence>
<gene>
    <name evidence="2" type="ORF">CK203_009947</name>
    <name evidence="1" type="ORF">CK203_089952</name>
</gene>
<evidence type="ECO:0000313" key="1">
    <source>
        <dbReference type="EMBL" id="RVW48578.1"/>
    </source>
</evidence>
<dbReference type="EMBL" id="QGNW01000026">
    <property type="protein sequence ID" value="RVX12893.1"/>
    <property type="molecule type" value="Genomic_DNA"/>
</dbReference>
<proteinExistence type="predicted"/>
<accession>A0A438JVB6</accession>
<sequence>MKSQYCCENAMIHQAQAPCPCSNQKELSELDEMLIANDAIDSSLETSKGLLDVEELAAMLGHGLDKLPTTLHWSSIGSFWVFSGEKMEKSMEGRSLMFVVDALEGKEWKGF</sequence>
<name>A0A438JVB6_VITVI</name>
<dbReference type="AlphaFoldDB" id="A0A438JVB6"/>
<dbReference type="Proteomes" id="UP000288805">
    <property type="component" value="Unassembled WGS sequence"/>
</dbReference>
<evidence type="ECO:0000313" key="3">
    <source>
        <dbReference type="Proteomes" id="UP000288805"/>
    </source>
</evidence>